<feature type="compositionally biased region" description="Pro residues" evidence="1">
    <location>
        <begin position="227"/>
        <end position="261"/>
    </location>
</feature>
<feature type="compositionally biased region" description="Pro residues" evidence="1">
    <location>
        <begin position="268"/>
        <end position="281"/>
    </location>
</feature>
<proteinExistence type="predicted"/>
<keyword evidence="3" id="KW-1185">Reference proteome</keyword>
<dbReference type="Proteomes" id="UP000613740">
    <property type="component" value="Unassembled WGS sequence"/>
</dbReference>
<protein>
    <submittedName>
        <fullName evidence="2">Uncharacterized protein</fullName>
    </submittedName>
</protein>
<evidence type="ECO:0000313" key="2">
    <source>
        <dbReference type="EMBL" id="KAG2444024.1"/>
    </source>
</evidence>
<evidence type="ECO:0000256" key="1">
    <source>
        <dbReference type="SAM" id="MobiDB-lite"/>
    </source>
</evidence>
<comment type="caution">
    <text evidence="2">The sequence shown here is derived from an EMBL/GenBank/DDBJ whole genome shotgun (WGS) entry which is preliminary data.</text>
</comment>
<reference evidence="2" key="1">
    <citation type="journal article" date="2020" name="bioRxiv">
        <title>Comparative genomics of Chlamydomonas.</title>
        <authorList>
            <person name="Craig R.J."/>
            <person name="Hasan A.R."/>
            <person name="Ness R.W."/>
            <person name="Keightley P.D."/>
        </authorList>
    </citation>
    <scope>NUCLEOTIDE SEQUENCE</scope>
    <source>
        <strain evidence="2">CCAP 11/173</strain>
    </source>
</reference>
<sequence length="297" mass="30228">MQGEGDLASAATVRRVSERLLQQHNQYQQPNSGNGGGAGAGLGLGSSGLGTSGIPGTVTPGGGLPYSCAGIYPPPSGGFPTGLSDCPLDPAAAPTFEDCTCAAQCRLMAMAVQCATGFAACQRTCRGRNAGTTEGSQCPTSCVYQAGWPGSSYSFCKCTEAEANRCAEGVVASMEHLWKDVCAKKPTRAGGVVACPPPPPQPCANYADLAAAWRQAHRNNASTNGKPMPPMPPMPPCVPAPPSPPSPPSPRSPKPPSPKPPSSSARSPKPPSPKPPGPKRPAPAGGNIRPSPRTQQQ</sequence>
<evidence type="ECO:0000313" key="3">
    <source>
        <dbReference type="Proteomes" id="UP000613740"/>
    </source>
</evidence>
<dbReference type="AlphaFoldDB" id="A0A836B0W1"/>
<gene>
    <name evidence="2" type="ORF">HYH02_009223</name>
</gene>
<feature type="region of interest" description="Disordered" evidence="1">
    <location>
        <begin position="220"/>
        <end position="297"/>
    </location>
</feature>
<dbReference type="EMBL" id="JAEHOD010000030">
    <property type="protein sequence ID" value="KAG2444024.1"/>
    <property type="molecule type" value="Genomic_DNA"/>
</dbReference>
<organism evidence="2 3">
    <name type="scientific">Chlamydomonas schloesseri</name>
    <dbReference type="NCBI Taxonomy" id="2026947"/>
    <lineage>
        <taxon>Eukaryota</taxon>
        <taxon>Viridiplantae</taxon>
        <taxon>Chlorophyta</taxon>
        <taxon>core chlorophytes</taxon>
        <taxon>Chlorophyceae</taxon>
        <taxon>CS clade</taxon>
        <taxon>Chlamydomonadales</taxon>
        <taxon>Chlamydomonadaceae</taxon>
        <taxon>Chlamydomonas</taxon>
    </lineage>
</organism>
<accession>A0A836B0W1</accession>
<name>A0A836B0W1_9CHLO</name>